<dbReference type="GO" id="GO:0004309">
    <property type="term" value="F:exopolyphosphatase activity"/>
    <property type="evidence" value="ECO:0007669"/>
    <property type="project" value="TreeGrafter"/>
</dbReference>
<protein>
    <recommendedName>
        <fullName evidence="7">5'-nucleotidase SurE</fullName>
        <ecNumber evidence="7">3.1.3.5</ecNumber>
    </recommendedName>
    <alternativeName>
        <fullName evidence="7">Nucleoside 5'-monophosphate phosphohydrolase</fullName>
    </alternativeName>
</protein>
<reference evidence="10" key="1">
    <citation type="journal article" date="2023" name="Int. J. Syst. Evol. Microbiol.">
        <title>Mesoterricola silvestris gen. nov., sp. nov., Mesoterricola sediminis sp. nov., Geothrix oryzae sp. nov., Geothrix edaphica sp. nov., Geothrix rubra sp. nov., and Geothrix limicola sp. nov., six novel members of Acidobacteriota isolated from soils.</title>
        <authorList>
            <person name="Itoh H."/>
            <person name="Sugisawa Y."/>
            <person name="Mise K."/>
            <person name="Xu Z."/>
            <person name="Kuniyasu M."/>
            <person name="Ushijima N."/>
            <person name="Kawano K."/>
            <person name="Kobayashi E."/>
            <person name="Shiratori Y."/>
            <person name="Masuda Y."/>
            <person name="Senoo K."/>
        </authorList>
    </citation>
    <scope>NUCLEOTIDE SEQUENCE [LARGE SCALE GENOMIC DNA]</scope>
    <source>
        <strain evidence="10">W79</strain>
    </source>
</reference>
<dbReference type="PANTHER" id="PTHR30457:SF12">
    <property type="entry name" value="5'_3'-NUCLEOTIDASE SURE"/>
    <property type="match status" value="1"/>
</dbReference>
<evidence type="ECO:0000256" key="1">
    <source>
        <dbReference type="ARBA" id="ARBA00000815"/>
    </source>
</evidence>
<dbReference type="Gene3D" id="3.40.1210.10">
    <property type="entry name" value="Survival protein SurE-like phosphatase/nucleotidase"/>
    <property type="match status" value="1"/>
</dbReference>
<dbReference type="InterPro" id="IPR030048">
    <property type="entry name" value="SurE"/>
</dbReference>
<gene>
    <name evidence="7 9" type="primary">surE</name>
    <name evidence="9" type="ORF">METEAL_33830</name>
</gene>
<evidence type="ECO:0000259" key="8">
    <source>
        <dbReference type="Pfam" id="PF01975"/>
    </source>
</evidence>
<feature type="binding site" evidence="7">
    <location>
        <position position="12"/>
    </location>
    <ligand>
        <name>a divalent metal cation</name>
        <dbReference type="ChEBI" id="CHEBI:60240"/>
    </ligand>
</feature>
<accession>A0AA48K9P8</accession>
<dbReference type="EMBL" id="AP027080">
    <property type="protein sequence ID" value="BDU74209.1"/>
    <property type="molecule type" value="Genomic_DNA"/>
</dbReference>
<feature type="binding site" evidence="7">
    <location>
        <position position="94"/>
    </location>
    <ligand>
        <name>a divalent metal cation</name>
        <dbReference type="ChEBI" id="CHEBI:60240"/>
    </ligand>
</feature>
<dbReference type="GO" id="GO:0005737">
    <property type="term" value="C:cytoplasm"/>
    <property type="evidence" value="ECO:0007669"/>
    <property type="project" value="UniProtKB-SubCell"/>
</dbReference>
<evidence type="ECO:0000256" key="2">
    <source>
        <dbReference type="ARBA" id="ARBA00011062"/>
    </source>
</evidence>
<evidence type="ECO:0000256" key="3">
    <source>
        <dbReference type="ARBA" id="ARBA00022490"/>
    </source>
</evidence>
<evidence type="ECO:0000256" key="4">
    <source>
        <dbReference type="ARBA" id="ARBA00022723"/>
    </source>
</evidence>
<proteinExistence type="inferred from homology"/>
<keyword evidence="10" id="KW-1185">Reference proteome</keyword>
<comment type="similarity">
    <text evidence="2 7">Belongs to the SurE nucleotidase family.</text>
</comment>
<evidence type="ECO:0000313" key="10">
    <source>
        <dbReference type="Proteomes" id="UP001238179"/>
    </source>
</evidence>
<dbReference type="AlphaFoldDB" id="A0AA48K9P8"/>
<dbReference type="NCBIfam" id="TIGR00087">
    <property type="entry name" value="surE"/>
    <property type="match status" value="1"/>
</dbReference>
<dbReference type="GO" id="GO:0000166">
    <property type="term" value="F:nucleotide binding"/>
    <property type="evidence" value="ECO:0007669"/>
    <property type="project" value="UniProtKB-KW"/>
</dbReference>
<keyword evidence="4 7" id="KW-0479">Metal-binding</keyword>
<sequence length="252" mass="27704">MEERLILITNDDGCWAPGLAALHRVASRFGRVVAVAPDRNRSAVSSAMSLNDILRLHDLGGDRYACTGTPVDCVLVGIRAVLKREPDWVLSGINHGFNLGEDVFYSGTVGAAFEGCQQGARSVAFSIDPQGDLAQAERWAGLFLERWEAMELPANRIWNVNLPKGEPRGFRLCGQDTRKYHDLVEERADPRRTPYFWIGGEMGPTYAQGPGSDAEAALSGYVSVTPLRLDLACPEVMGRRKDFDRTFNHGAP</sequence>
<dbReference type="EC" id="3.1.3.5" evidence="7"/>
<dbReference type="SUPFAM" id="SSF64167">
    <property type="entry name" value="SurE-like"/>
    <property type="match status" value="1"/>
</dbReference>
<dbReference type="GO" id="GO:0008254">
    <property type="term" value="F:3'-nucleotidase activity"/>
    <property type="evidence" value="ECO:0007669"/>
    <property type="project" value="TreeGrafter"/>
</dbReference>
<feature type="binding site" evidence="7">
    <location>
        <position position="42"/>
    </location>
    <ligand>
        <name>a divalent metal cation</name>
        <dbReference type="ChEBI" id="CHEBI:60240"/>
    </ligand>
</feature>
<dbReference type="PANTHER" id="PTHR30457">
    <property type="entry name" value="5'-NUCLEOTIDASE SURE"/>
    <property type="match status" value="1"/>
</dbReference>
<dbReference type="Pfam" id="PF01975">
    <property type="entry name" value="SurE"/>
    <property type="match status" value="1"/>
</dbReference>
<comment type="cofactor">
    <cofactor evidence="7">
        <name>a divalent metal cation</name>
        <dbReference type="ChEBI" id="CHEBI:60240"/>
    </cofactor>
    <text evidence="7">Binds 1 divalent metal cation per subunit.</text>
</comment>
<name>A0AA48K9P8_9BACT</name>
<dbReference type="InterPro" id="IPR036523">
    <property type="entry name" value="SurE-like_sf"/>
</dbReference>
<keyword evidence="3 7" id="KW-0963">Cytoplasm</keyword>
<organism evidence="9 10">
    <name type="scientific">Mesoterricola silvestris</name>
    <dbReference type="NCBI Taxonomy" id="2927979"/>
    <lineage>
        <taxon>Bacteria</taxon>
        <taxon>Pseudomonadati</taxon>
        <taxon>Acidobacteriota</taxon>
        <taxon>Holophagae</taxon>
        <taxon>Holophagales</taxon>
        <taxon>Holophagaceae</taxon>
        <taxon>Mesoterricola</taxon>
    </lineage>
</organism>
<dbReference type="HAMAP" id="MF_00060">
    <property type="entry name" value="SurE"/>
    <property type="match status" value="1"/>
</dbReference>
<dbReference type="Proteomes" id="UP001238179">
    <property type="component" value="Chromosome"/>
</dbReference>
<feature type="binding site" evidence="7">
    <location>
        <position position="11"/>
    </location>
    <ligand>
        <name>a divalent metal cation</name>
        <dbReference type="ChEBI" id="CHEBI:60240"/>
    </ligand>
</feature>
<feature type="domain" description="Survival protein SurE-like phosphatase/nucleotidase" evidence="8">
    <location>
        <begin position="6"/>
        <end position="181"/>
    </location>
</feature>
<keyword evidence="6 7" id="KW-0378">Hydrolase</keyword>
<evidence type="ECO:0000256" key="6">
    <source>
        <dbReference type="ARBA" id="ARBA00022801"/>
    </source>
</evidence>
<comment type="function">
    <text evidence="7">Nucleotidase that shows phosphatase activity on nucleoside 5'-monophosphates.</text>
</comment>
<dbReference type="InterPro" id="IPR002828">
    <property type="entry name" value="SurE-like_Pase/nucleotidase"/>
</dbReference>
<comment type="catalytic activity">
    <reaction evidence="1 7">
        <text>a ribonucleoside 5'-phosphate + H2O = a ribonucleoside + phosphate</text>
        <dbReference type="Rhea" id="RHEA:12484"/>
        <dbReference type="ChEBI" id="CHEBI:15377"/>
        <dbReference type="ChEBI" id="CHEBI:18254"/>
        <dbReference type="ChEBI" id="CHEBI:43474"/>
        <dbReference type="ChEBI" id="CHEBI:58043"/>
        <dbReference type="EC" id="3.1.3.5"/>
    </reaction>
</comment>
<dbReference type="KEGG" id="msil:METEAL_33830"/>
<dbReference type="GO" id="GO:0008253">
    <property type="term" value="F:5'-nucleotidase activity"/>
    <property type="evidence" value="ECO:0007669"/>
    <property type="project" value="UniProtKB-UniRule"/>
</dbReference>
<comment type="subcellular location">
    <subcellularLocation>
        <location evidence="7">Cytoplasm</location>
    </subcellularLocation>
</comment>
<dbReference type="GO" id="GO:0046872">
    <property type="term" value="F:metal ion binding"/>
    <property type="evidence" value="ECO:0007669"/>
    <property type="project" value="UniProtKB-UniRule"/>
</dbReference>
<evidence type="ECO:0000256" key="5">
    <source>
        <dbReference type="ARBA" id="ARBA00022741"/>
    </source>
</evidence>
<evidence type="ECO:0000313" key="9">
    <source>
        <dbReference type="EMBL" id="BDU74209.1"/>
    </source>
</evidence>
<evidence type="ECO:0000256" key="7">
    <source>
        <dbReference type="HAMAP-Rule" id="MF_00060"/>
    </source>
</evidence>
<keyword evidence="5 7" id="KW-0547">Nucleotide-binding</keyword>